<dbReference type="EMBL" id="JAJHUN010000011">
    <property type="protein sequence ID" value="KAJ4144445.1"/>
    <property type="molecule type" value="Genomic_DNA"/>
</dbReference>
<evidence type="ECO:0000259" key="1">
    <source>
        <dbReference type="PROSITE" id="PS51186"/>
    </source>
</evidence>
<sequence>MAKVENAIPADVPTLGALQLNAFDSPEFLEMFPEPYTMAAWAGFVQRGALLQSGALAQSGLQTRVVLVRDETGLPTAACLLHVAQDRDAAAEIYGPWQDRWGAPLPGMSTDKLDAFFVPMKTQHKAVLGDAPQIFLEVIMTHSTARRRGHGMALLQFVNAMADEMGLPLYLDADADAVSLYKRVGYVQQPDEVRTSEEFVPMLRAPVRA</sequence>
<proteinExistence type="predicted"/>
<dbReference type="KEGG" id="amus:LMH87_003327"/>
<protein>
    <recommendedName>
        <fullName evidence="1">N-acetyltransferase domain-containing protein</fullName>
    </recommendedName>
</protein>
<gene>
    <name evidence="2" type="ORF">LMH87_003327</name>
</gene>
<name>A0A9W8Q2C7_AKAMU</name>
<dbReference type="Pfam" id="PF13673">
    <property type="entry name" value="Acetyltransf_10"/>
    <property type="match status" value="1"/>
</dbReference>
<organism evidence="2 3">
    <name type="scientific">Akanthomyces muscarius</name>
    <name type="common">Entomopathogenic fungus</name>
    <name type="synonym">Lecanicillium muscarium</name>
    <dbReference type="NCBI Taxonomy" id="2231603"/>
    <lineage>
        <taxon>Eukaryota</taxon>
        <taxon>Fungi</taxon>
        <taxon>Dikarya</taxon>
        <taxon>Ascomycota</taxon>
        <taxon>Pezizomycotina</taxon>
        <taxon>Sordariomycetes</taxon>
        <taxon>Hypocreomycetidae</taxon>
        <taxon>Hypocreales</taxon>
        <taxon>Cordycipitaceae</taxon>
        <taxon>Akanthomyces</taxon>
    </lineage>
</organism>
<dbReference type="PROSITE" id="PS51186">
    <property type="entry name" value="GNAT"/>
    <property type="match status" value="1"/>
</dbReference>
<accession>A0A9W8Q2C7</accession>
<dbReference type="AlphaFoldDB" id="A0A9W8Q2C7"/>
<feature type="domain" description="N-acetyltransferase" evidence="1">
    <location>
        <begin position="66"/>
        <end position="207"/>
    </location>
</feature>
<dbReference type="InterPro" id="IPR052523">
    <property type="entry name" value="Trichothecene_AcTrans"/>
</dbReference>
<dbReference type="InterPro" id="IPR016181">
    <property type="entry name" value="Acyl_CoA_acyltransferase"/>
</dbReference>
<dbReference type="SUPFAM" id="SSF55729">
    <property type="entry name" value="Acyl-CoA N-acyltransferases (Nat)"/>
    <property type="match status" value="1"/>
</dbReference>
<dbReference type="Gene3D" id="3.40.630.30">
    <property type="match status" value="1"/>
</dbReference>
<evidence type="ECO:0000313" key="2">
    <source>
        <dbReference type="EMBL" id="KAJ4144445.1"/>
    </source>
</evidence>
<keyword evidence="3" id="KW-1185">Reference proteome</keyword>
<dbReference type="GeneID" id="80890486"/>
<dbReference type="GO" id="GO:0016747">
    <property type="term" value="F:acyltransferase activity, transferring groups other than amino-acyl groups"/>
    <property type="evidence" value="ECO:0007669"/>
    <property type="project" value="InterPro"/>
</dbReference>
<dbReference type="RefSeq" id="XP_056048115.1">
    <property type="nucleotide sequence ID" value="XM_056204721.1"/>
</dbReference>
<dbReference type="PANTHER" id="PTHR42791">
    <property type="entry name" value="GNAT FAMILY ACETYLTRANSFERASE"/>
    <property type="match status" value="1"/>
</dbReference>
<evidence type="ECO:0000313" key="3">
    <source>
        <dbReference type="Proteomes" id="UP001144673"/>
    </source>
</evidence>
<dbReference type="Proteomes" id="UP001144673">
    <property type="component" value="Chromosome 2"/>
</dbReference>
<reference evidence="2" key="1">
    <citation type="journal article" date="2023" name="Access Microbiol">
        <title>De-novo genome assembly for Akanthomyces muscarius, a biocontrol agent of insect agricultural pests.</title>
        <authorList>
            <person name="Erdos Z."/>
            <person name="Studholme D.J."/>
            <person name="Raymond B."/>
            <person name="Sharma M."/>
        </authorList>
    </citation>
    <scope>NUCLEOTIDE SEQUENCE</scope>
    <source>
        <strain evidence="2">Ve6</strain>
    </source>
</reference>
<dbReference type="InterPro" id="IPR000182">
    <property type="entry name" value="GNAT_dom"/>
</dbReference>
<dbReference type="PANTHER" id="PTHR42791:SF1">
    <property type="entry name" value="N-ACETYLTRANSFERASE DOMAIN-CONTAINING PROTEIN"/>
    <property type="match status" value="1"/>
</dbReference>
<comment type="caution">
    <text evidence="2">The sequence shown here is derived from an EMBL/GenBank/DDBJ whole genome shotgun (WGS) entry which is preliminary data.</text>
</comment>